<name>A0AAV5IIA6_9ROSI</name>
<feature type="region of interest" description="Disordered" evidence="2">
    <location>
        <begin position="229"/>
        <end position="249"/>
    </location>
</feature>
<dbReference type="FunFam" id="1.20.1260.60:FF:000002">
    <property type="entry name" value="Vacuolar protein sorting-associated protein IST1"/>
    <property type="match status" value="1"/>
</dbReference>
<dbReference type="Gene3D" id="1.20.1260.60">
    <property type="entry name" value="Vacuolar protein sorting-associated protein Ist1"/>
    <property type="match status" value="1"/>
</dbReference>
<feature type="region of interest" description="Disordered" evidence="2">
    <location>
        <begin position="447"/>
        <end position="477"/>
    </location>
</feature>
<feature type="region of interest" description="Disordered" evidence="2">
    <location>
        <begin position="298"/>
        <end position="332"/>
    </location>
</feature>
<comment type="similarity">
    <text evidence="1">Belongs to the IST1 family.</text>
</comment>
<proteinExistence type="inferred from homology"/>
<feature type="region of interest" description="Disordered" evidence="2">
    <location>
        <begin position="378"/>
        <end position="401"/>
    </location>
</feature>
<dbReference type="GO" id="GO:0015031">
    <property type="term" value="P:protein transport"/>
    <property type="evidence" value="ECO:0007669"/>
    <property type="project" value="InterPro"/>
</dbReference>
<reference evidence="3 4" key="1">
    <citation type="journal article" date="2021" name="Commun. Biol.">
        <title>The genome of Shorea leprosula (Dipterocarpaceae) highlights the ecological relevance of drought in aseasonal tropical rainforests.</title>
        <authorList>
            <person name="Ng K.K.S."/>
            <person name="Kobayashi M.J."/>
            <person name="Fawcett J.A."/>
            <person name="Hatakeyama M."/>
            <person name="Paape T."/>
            <person name="Ng C.H."/>
            <person name="Ang C.C."/>
            <person name="Tnah L.H."/>
            <person name="Lee C.T."/>
            <person name="Nishiyama T."/>
            <person name="Sese J."/>
            <person name="O'Brien M.J."/>
            <person name="Copetti D."/>
            <person name="Mohd Noor M.I."/>
            <person name="Ong R.C."/>
            <person name="Putra M."/>
            <person name="Sireger I.Z."/>
            <person name="Indrioko S."/>
            <person name="Kosugi Y."/>
            <person name="Izuno A."/>
            <person name="Isagi Y."/>
            <person name="Lee S.L."/>
            <person name="Shimizu K.K."/>
        </authorList>
    </citation>
    <scope>NUCLEOTIDE SEQUENCE [LARGE SCALE GENOMIC DNA]</scope>
    <source>
        <strain evidence="3">214</strain>
    </source>
</reference>
<keyword evidence="4" id="KW-1185">Reference proteome</keyword>
<dbReference type="Pfam" id="PF03398">
    <property type="entry name" value="Ist1"/>
    <property type="match status" value="1"/>
</dbReference>
<sequence>MGGMLNALLRRNFRTSKFKTLAKLAISRISILKNQHRVQYSHSRSDVLELLNLGHQDRALLRVEHVIREQNMLDVFVMLENYCHLLIERVDLIPKSKECPDELKEAASSLIFVSSRCGEFPELLHIREILSSKFGRDFTARAVELRNNCSVNPKMIRKLSTEKPSLESKVRVLKEIASENGITLNLEEDHPVIVEVRNCKPMKKINTILFYITGQFKFQEKLDVNEEKEELETKESTKFDDAMPRDVKNLPEDINLNEQFSRTMKSMNKYSDVTAAAQEAFESAAYAAAAARAAVELSRSESRDNDYDDQSGSSQQKGIVYDSDGSSPPEFDIQEDAAAWKGTKYSNNTPQFEKIHPIENYSLKSESDDKTETQNAMEESKKKAVRVSIPSSASSLDSEGDISRDKKELLFVEQVNTEGREMSITRHRDQHIKQQGIEHEDVWKLPPQSLKQDPIGTGKLRGAKSSNFAVKPNSLHPNIERKRVSVRTKREHRI</sequence>
<protein>
    <submittedName>
        <fullName evidence="3">Uncharacterized protein</fullName>
    </submittedName>
</protein>
<dbReference type="InterPro" id="IPR042277">
    <property type="entry name" value="IST1-like"/>
</dbReference>
<dbReference type="PANTHER" id="PTHR12161:SF65">
    <property type="entry name" value="IST1-LIKE PROTEIN"/>
    <property type="match status" value="1"/>
</dbReference>
<dbReference type="AlphaFoldDB" id="A0AAV5IIA6"/>
<organism evidence="3 4">
    <name type="scientific">Rubroshorea leprosula</name>
    <dbReference type="NCBI Taxonomy" id="152421"/>
    <lineage>
        <taxon>Eukaryota</taxon>
        <taxon>Viridiplantae</taxon>
        <taxon>Streptophyta</taxon>
        <taxon>Embryophyta</taxon>
        <taxon>Tracheophyta</taxon>
        <taxon>Spermatophyta</taxon>
        <taxon>Magnoliopsida</taxon>
        <taxon>eudicotyledons</taxon>
        <taxon>Gunneridae</taxon>
        <taxon>Pentapetalae</taxon>
        <taxon>rosids</taxon>
        <taxon>malvids</taxon>
        <taxon>Malvales</taxon>
        <taxon>Dipterocarpaceae</taxon>
        <taxon>Rubroshorea</taxon>
    </lineage>
</organism>
<evidence type="ECO:0000256" key="2">
    <source>
        <dbReference type="SAM" id="MobiDB-lite"/>
    </source>
</evidence>
<dbReference type="InterPro" id="IPR005061">
    <property type="entry name" value="Ist1"/>
</dbReference>
<evidence type="ECO:0000313" key="3">
    <source>
        <dbReference type="EMBL" id="GKU97547.1"/>
    </source>
</evidence>
<accession>A0AAV5IIA6</accession>
<gene>
    <name evidence="3" type="ORF">SLEP1_g10687</name>
</gene>
<dbReference type="PANTHER" id="PTHR12161">
    <property type="entry name" value="IST1 FAMILY MEMBER"/>
    <property type="match status" value="1"/>
</dbReference>
<dbReference type="EMBL" id="BPVZ01000011">
    <property type="protein sequence ID" value="GKU97547.1"/>
    <property type="molecule type" value="Genomic_DNA"/>
</dbReference>
<comment type="caution">
    <text evidence="3">The sequence shown here is derived from an EMBL/GenBank/DDBJ whole genome shotgun (WGS) entry which is preliminary data.</text>
</comment>
<evidence type="ECO:0000256" key="1">
    <source>
        <dbReference type="ARBA" id="ARBA00005536"/>
    </source>
</evidence>
<evidence type="ECO:0000313" key="4">
    <source>
        <dbReference type="Proteomes" id="UP001054252"/>
    </source>
</evidence>
<dbReference type="Proteomes" id="UP001054252">
    <property type="component" value="Unassembled WGS sequence"/>
</dbReference>